<proteinExistence type="predicted"/>
<dbReference type="EMBL" id="CAIH01000351">
    <property type="protein sequence ID" value="CCH94654.1"/>
    <property type="molecule type" value="Genomic_DNA"/>
</dbReference>
<protein>
    <submittedName>
        <fullName evidence="1">Uncharacterized protein</fullName>
    </submittedName>
</protein>
<dbReference type="Proteomes" id="UP000005806">
    <property type="component" value="Unassembled WGS sequence"/>
</dbReference>
<gene>
    <name evidence="1" type="ORF">MICCA_4140002</name>
</gene>
<reference evidence="1 2" key="1">
    <citation type="submission" date="2012-04" db="EMBL/GenBank/DDBJ databases">
        <authorList>
            <person name="Genoscope - CEA"/>
        </authorList>
    </citation>
    <scope>NUCLEOTIDE SEQUENCE [LARGE SCALE GENOMIC DNA]</scope>
    <source>
        <strain evidence="1 2">9432</strain>
    </source>
</reference>
<accession>A0A822LGZ3</accession>
<comment type="caution">
    <text evidence="1">The sequence shown here is derived from an EMBL/GenBank/DDBJ whole genome shotgun (WGS) entry which is preliminary data.</text>
</comment>
<sequence length="58" mass="6848">MRSLVVQLNYKVVEDLLADLGYGEITIEDIMNPLREAVKTQPVSKKNRSRRHYFRVRT</sequence>
<dbReference type="AlphaFoldDB" id="A0A822LGZ3"/>
<name>A0A822LGZ3_MICAE</name>
<evidence type="ECO:0000313" key="2">
    <source>
        <dbReference type="Proteomes" id="UP000005806"/>
    </source>
</evidence>
<evidence type="ECO:0000313" key="1">
    <source>
        <dbReference type="EMBL" id="CCH94654.1"/>
    </source>
</evidence>
<organism evidence="1 2">
    <name type="scientific">Microcystis aeruginosa PCC 9432</name>
    <dbReference type="NCBI Taxonomy" id="1160280"/>
    <lineage>
        <taxon>Bacteria</taxon>
        <taxon>Bacillati</taxon>
        <taxon>Cyanobacteriota</taxon>
        <taxon>Cyanophyceae</taxon>
        <taxon>Oscillatoriophycideae</taxon>
        <taxon>Chroococcales</taxon>
        <taxon>Microcystaceae</taxon>
        <taxon>Microcystis</taxon>
    </lineage>
</organism>